<dbReference type="SMART" id="SM00667">
    <property type="entry name" value="LisH"/>
    <property type="match status" value="1"/>
</dbReference>
<feature type="compositionally biased region" description="Basic and acidic residues" evidence="1">
    <location>
        <begin position="633"/>
        <end position="761"/>
    </location>
</feature>
<reference evidence="2" key="1">
    <citation type="submission" date="2021-06" db="EMBL/GenBank/DDBJ databases">
        <title>Parelaphostrongylus tenuis whole genome reference sequence.</title>
        <authorList>
            <person name="Garwood T.J."/>
            <person name="Larsen P.A."/>
            <person name="Fountain-Jones N.M."/>
            <person name="Garbe J.R."/>
            <person name="Macchietto M.G."/>
            <person name="Kania S.A."/>
            <person name="Gerhold R.W."/>
            <person name="Richards J.E."/>
            <person name="Wolf T.M."/>
        </authorList>
    </citation>
    <scope>NUCLEOTIDE SEQUENCE</scope>
    <source>
        <strain evidence="2">MNPRO001-30</strain>
        <tissue evidence="2">Meninges</tissue>
    </source>
</reference>
<evidence type="ECO:0008006" key="4">
    <source>
        <dbReference type="Google" id="ProtNLM"/>
    </source>
</evidence>
<feature type="compositionally biased region" description="Basic and acidic residues" evidence="1">
    <location>
        <begin position="809"/>
        <end position="836"/>
    </location>
</feature>
<feature type="region of interest" description="Disordered" evidence="1">
    <location>
        <begin position="470"/>
        <end position="529"/>
    </location>
</feature>
<comment type="caution">
    <text evidence="2">The sequence shown here is derived from an EMBL/GenBank/DDBJ whole genome shotgun (WGS) entry which is preliminary data.</text>
</comment>
<accession>A0AAD5MB41</accession>
<organism evidence="2 3">
    <name type="scientific">Parelaphostrongylus tenuis</name>
    <name type="common">Meningeal worm</name>
    <dbReference type="NCBI Taxonomy" id="148309"/>
    <lineage>
        <taxon>Eukaryota</taxon>
        <taxon>Metazoa</taxon>
        <taxon>Ecdysozoa</taxon>
        <taxon>Nematoda</taxon>
        <taxon>Chromadorea</taxon>
        <taxon>Rhabditida</taxon>
        <taxon>Rhabditina</taxon>
        <taxon>Rhabditomorpha</taxon>
        <taxon>Strongyloidea</taxon>
        <taxon>Metastrongylidae</taxon>
        <taxon>Parelaphostrongylus</taxon>
    </lineage>
</organism>
<dbReference type="PROSITE" id="PS50896">
    <property type="entry name" value="LISH"/>
    <property type="match status" value="1"/>
</dbReference>
<gene>
    <name evidence="2" type="ORF">KIN20_000361</name>
</gene>
<feature type="compositionally biased region" description="Basic and acidic residues" evidence="1">
    <location>
        <begin position="855"/>
        <end position="877"/>
    </location>
</feature>
<feature type="compositionally biased region" description="Low complexity" evidence="1">
    <location>
        <begin position="1051"/>
        <end position="1066"/>
    </location>
</feature>
<dbReference type="InterPro" id="IPR006594">
    <property type="entry name" value="LisH"/>
</dbReference>
<feature type="compositionally biased region" description="Low complexity" evidence="1">
    <location>
        <begin position="785"/>
        <end position="795"/>
    </location>
</feature>
<keyword evidence="3" id="KW-1185">Reference proteome</keyword>
<evidence type="ECO:0000313" key="2">
    <source>
        <dbReference type="EMBL" id="KAJ1345756.1"/>
    </source>
</evidence>
<feature type="compositionally biased region" description="Basic and acidic residues" evidence="1">
    <location>
        <begin position="576"/>
        <end position="625"/>
    </location>
</feature>
<protein>
    <recommendedName>
        <fullName evidence="4">LisH domain-containing protein</fullName>
    </recommendedName>
</protein>
<evidence type="ECO:0000256" key="1">
    <source>
        <dbReference type="SAM" id="MobiDB-lite"/>
    </source>
</evidence>
<feature type="compositionally biased region" description="Polar residues" evidence="1">
    <location>
        <begin position="290"/>
        <end position="301"/>
    </location>
</feature>
<sequence length="1119" mass="126885">MEIENVEIVDRLIFGYLSRQQYHETLSAFCNEAPSLRSGRNRFQNGNEIFVQVNDQLHDKNLEQIVSTFSLVGRFDVTPELIDFGIRLRDITNEFSTMISMRGRMISDNQVKLYGQKAFAKSTQARQVSREPSESYRCVSYRCSEPCRSTINCESQNAKEADGAQRIHHTCVSGTSDVNGVQQVVNQEENHQSQSHTSCMVSVVPSYTSTQSVAQNSSAETAQELSSDGTASHQGVQLLTDEQSTISSEEHMLIDYNSIDVKVGTTSVTGSELDIATSHHIVTEVGEAEGTSQSQSTSSFPYESGAHKRKAAVPHRRDELVAHTAQSLIIPNGVLLDLDANRTADVTSETSLLSNIDDSALLCLDRLINGNLDEVFPFCEDNDAVSDFPENMCNQFASSHLNENELAQEVQEMLSEPPSPLDIEPCSSQSLVEVHASKRRSLDESEVVGNSYKPASLVSTNAGPDEFEVNTGCEHPGPLQEQLRRSSFDSGKDRDYERKVAERLREFNRRSPMRNNKAKKPAVDRTDIPDVVIHEARNVPRVSLPSGTGGRSSRGAIPCFSSLFDESHSAPSSRESSPHREKLSKKEEERRRREKEKEKARQRDKDRIKRQRRDRETYRGKERSRLMSPDGTSPERRTCHRDREEKKESREIERTRELGEERKVLDDAEKKRAEERSGKESSRKKKEEQLEAKRQAEQQRRAEAMRRREEEAKKKRQEKERYDEKKKDEEKYRIEDEKMQKKKEEEERKEDESRKVGEDRIGQVTNFTDDGHETVKSSDEVDRQSVNSAGDSSSSDTQTITRNQSDDEVASRRDFQSREHKERLSKVEVGKVREPLSRSVSGPLENEEDVASVENEERTRKLKDEVRPSRCVTDGKKAIPTPATVRRREEVKKITVKPLEPGMMMSDTGVLDRINKEMESLAPRNRNNSAHSPEESSSTTKNTQFPRGPKRETPIDYTQVLFSNPPVVKRVAPNVEKKKALVISSGLSTENHNHLVFSRAHSSRLGMFLEKLSDKHRRFIERENDRALASPSYEDCDRNGVRSPVSSSQYPRHQQQRLLPQKRPLPASSLESYLGSPPKSLSDNRNGEKTASRSSGKKCKIDLSKMPDIIEKLYSGNSD</sequence>
<feature type="region of interest" description="Disordered" evidence="1">
    <location>
        <begin position="563"/>
        <end position="886"/>
    </location>
</feature>
<dbReference type="Proteomes" id="UP001196413">
    <property type="component" value="Unassembled WGS sequence"/>
</dbReference>
<dbReference type="AlphaFoldDB" id="A0AAD5MB41"/>
<feature type="region of interest" description="Disordered" evidence="1">
    <location>
        <begin position="212"/>
        <end position="234"/>
    </location>
</feature>
<feature type="region of interest" description="Disordered" evidence="1">
    <location>
        <begin position="1030"/>
        <end position="1102"/>
    </location>
</feature>
<dbReference type="EMBL" id="JAHQIW010000064">
    <property type="protein sequence ID" value="KAJ1345756.1"/>
    <property type="molecule type" value="Genomic_DNA"/>
</dbReference>
<feature type="region of interest" description="Disordered" evidence="1">
    <location>
        <begin position="286"/>
        <end position="310"/>
    </location>
</feature>
<feature type="compositionally biased region" description="Basic and acidic residues" evidence="1">
    <location>
        <begin position="769"/>
        <end position="783"/>
    </location>
</feature>
<evidence type="ECO:0000313" key="3">
    <source>
        <dbReference type="Proteomes" id="UP001196413"/>
    </source>
</evidence>
<feature type="region of interest" description="Disordered" evidence="1">
    <location>
        <begin position="914"/>
        <end position="953"/>
    </location>
</feature>
<feature type="compositionally biased region" description="Polar residues" evidence="1">
    <location>
        <begin position="925"/>
        <end position="945"/>
    </location>
</feature>
<name>A0AAD5MB41_PARTN</name>
<proteinExistence type="predicted"/>
<feature type="compositionally biased region" description="Basic and acidic residues" evidence="1">
    <location>
        <begin position="482"/>
        <end position="509"/>
    </location>
</feature>